<protein>
    <submittedName>
        <fullName evidence="2">Uncharacterized protein</fullName>
    </submittedName>
</protein>
<sequence length="172" mass="19054">MASISVPLRSSPPTTTTTTTTTTASDNGDLADSSASPRKRYCPVSVVLSSPLAARDAYGRAAPKTARVERRLDYGQRQRTTLVLEGAPFVHEQLVEIGAMWTDNCIKCFVDGNPYNHPRGCCGSQLRPLANKYRQERIAGKIGSPMCYSCAMPQDLCWRWRDLVTRERVNTI</sequence>
<dbReference type="EMBL" id="MU005843">
    <property type="protein sequence ID" value="KAF2702412.1"/>
    <property type="molecule type" value="Genomic_DNA"/>
</dbReference>
<gene>
    <name evidence="2" type="ORF">K504DRAFT_296039</name>
</gene>
<dbReference type="AlphaFoldDB" id="A0A6G1JQ55"/>
<reference evidence="2" key="1">
    <citation type="journal article" date="2020" name="Stud. Mycol.">
        <title>101 Dothideomycetes genomes: a test case for predicting lifestyles and emergence of pathogens.</title>
        <authorList>
            <person name="Haridas S."/>
            <person name="Albert R."/>
            <person name="Binder M."/>
            <person name="Bloem J."/>
            <person name="Labutti K."/>
            <person name="Salamov A."/>
            <person name="Andreopoulos B."/>
            <person name="Baker S."/>
            <person name="Barry K."/>
            <person name="Bills G."/>
            <person name="Bluhm B."/>
            <person name="Cannon C."/>
            <person name="Castanera R."/>
            <person name="Culley D."/>
            <person name="Daum C."/>
            <person name="Ezra D."/>
            <person name="Gonzalez J."/>
            <person name="Henrissat B."/>
            <person name="Kuo A."/>
            <person name="Liang C."/>
            <person name="Lipzen A."/>
            <person name="Lutzoni F."/>
            <person name="Magnuson J."/>
            <person name="Mondo S."/>
            <person name="Nolan M."/>
            <person name="Ohm R."/>
            <person name="Pangilinan J."/>
            <person name="Park H.-J."/>
            <person name="Ramirez L."/>
            <person name="Alfaro M."/>
            <person name="Sun H."/>
            <person name="Tritt A."/>
            <person name="Yoshinaga Y."/>
            <person name="Zwiers L.-H."/>
            <person name="Turgeon B."/>
            <person name="Goodwin S."/>
            <person name="Spatafora J."/>
            <person name="Crous P."/>
            <person name="Grigoriev I."/>
        </authorList>
    </citation>
    <scope>NUCLEOTIDE SEQUENCE</scope>
    <source>
        <strain evidence="2">CBS 279.74</strain>
    </source>
</reference>
<feature type="region of interest" description="Disordered" evidence="1">
    <location>
        <begin position="1"/>
        <end position="37"/>
    </location>
</feature>
<feature type="compositionally biased region" description="Low complexity" evidence="1">
    <location>
        <begin position="14"/>
        <end position="23"/>
    </location>
</feature>
<keyword evidence="3" id="KW-1185">Reference proteome</keyword>
<evidence type="ECO:0000256" key="1">
    <source>
        <dbReference type="SAM" id="MobiDB-lite"/>
    </source>
</evidence>
<name>A0A6G1JQ55_9PLEO</name>
<dbReference type="Proteomes" id="UP000799428">
    <property type="component" value="Unassembled WGS sequence"/>
</dbReference>
<accession>A0A6G1JQ55</accession>
<evidence type="ECO:0000313" key="2">
    <source>
        <dbReference type="EMBL" id="KAF2702412.1"/>
    </source>
</evidence>
<proteinExistence type="predicted"/>
<evidence type="ECO:0000313" key="3">
    <source>
        <dbReference type="Proteomes" id="UP000799428"/>
    </source>
</evidence>
<organism evidence="2 3">
    <name type="scientific">Pleomassaria siparia CBS 279.74</name>
    <dbReference type="NCBI Taxonomy" id="1314801"/>
    <lineage>
        <taxon>Eukaryota</taxon>
        <taxon>Fungi</taxon>
        <taxon>Dikarya</taxon>
        <taxon>Ascomycota</taxon>
        <taxon>Pezizomycotina</taxon>
        <taxon>Dothideomycetes</taxon>
        <taxon>Pleosporomycetidae</taxon>
        <taxon>Pleosporales</taxon>
        <taxon>Pleomassariaceae</taxon>
        <taxon>Pleomassaria</taxon>
    </lineage>
</organism>